<dbReference type="GO" id="GO:0016020">
    <property type="term" value="C:membrane"/>
    <property type="evidence" value="ECO:0007669"/>
    <property type="project" value="UniProtKB-SubCell"/>
</dbReference>
<organism evidence="9 10">
    <name type="scientific">Zosterops borbonicus</name>
    <dbReference type="NCBI Taxonomy" id="364589"/>
    <lineage>
        <taxon>Eukaryota</taxon>
        <taxon>Metazoa</taxon>
        <taxon>Chordata</taxon>
        <taxon>Craniata</taxon>
        <taxon>Vertebrata</taxon>
        <taxon>Euteleostomi</taxon>
        <taxon>Archelosauria</taxon>
        <taxon>Archosauria</taxon>
        <taxon>Dinosauria</taxon>
        <taxon>Saurischia</taxon>
        <taxon>Theropoda</taxon>
        <taxon>Coelurosauria</taxon>
        <taxon>Aves</taxon>
        <taxon>Neognathae</taxon>
        <taxon>Neoaves</taxon>
        <taxon>Telluraves</taxon>
        <taxon>Australaves</taxon>
        <taxon>Passeriformes</taxon>
        <taxon>Sylvioidea</taxon>
        <taxon>Zosteropidae</taxon>
        <taxon>Zosterops</taxon>
    </lineage>
</organism>
<keyword evidence="3" id="KW-0328">Glycosyltransferase</keyword>
<evidence type="ECO:0000256" key="5">
    <source>
        <dbReference type="PIRSR" id="PIRSR605076-2"/>
    </source>
</evidence>
<evidence type="ECO:0000256" key="6">
    <source>
        <dbReference type="PIRSR" id="PIRSR605076-3"/>
    </source>
</evidence>
<feature type="binding site" evidence="5">
    <location>
        <position position="143"/>
    </location>
    <ligand>
        <name>UDP-N-acetyl-alpha-D-galactosamine</name>
        <dbReference type="ChEBI" id="CHEBI:67138"/>
    </ligand>
</feature>
<dbReference type="GO" id="GO:0005794">
    <property type="term" value="C:Golgi apparatus"/>
    <property type="evidence" value="ECO:0007669"/>
    <property type="project" value="TreeGrafter"/>
</dbReference>
<evidence type="ECO:0000256" key="2">
    <source>
        <dbReference type="ARBA" id="ARBA00010413"/>
    </source>
</evidence>
<feature type="binding site" evidence="5">
    <location>
        <begin position="228"/>
        <end position="230"/>
    </location>
    <ligand>
        <name>UDP-N-acetyl-alpha-D-galactosamine</name>
        <dbReference type="ChEBI" id="CHEBI:67138"/>
    </ligand>
</feature>
<keyword evidence="8" id="KW-1133">Transmembrane helix</keyword>
<dbReference type="Proteomes" id="UP000796761">
    <property type="component" value="Unassembled WGS sequence"/>
</dbReference>
<dbReference type="GO" id="GO:0031982">
    <property type="term" value="C:vesicle"/>
    <property type="evidence" value="ECO:0007669"/>
    <property type="project" value="TreeGrafter"/>
</dbReference>
<evidence type="ECO:0000313" key="10">
    <source>
        <dbReference type="Proteomes" id="UP000796761"/>
    </source>
</evidence>
<dbReference type="EMBL" id="SWJQ01001503">
    <property type="protein sequence ID" value="TRZ08063.1"/>
    <property type="molecule type" value="Genomic_DNA"/>
</dbReference>
<dbReference type="PANTHER" id="PTHR10462:SF55">
    <property type="entry name" value="HISTO-BLOOD GROUP ABO SYSTEM TRANSFERASE 1"/>
    <property type="match status" value="1"/>
</dbReference>
<comment type="cofactor">
    <cofactor evidence="6">
        <name>Mn(2+)</name>
        <dbReference type="ChEBI" id="CHEBI:29035"/>
    </cofactor>
    <text evidence="6">Binds 1 Mn(2+) ion per subunit.</text>
</comment>
<feature type="region of interest" description="Disordered" evidence="7">
    <location>
        <begin position="256"/>
        <end position="277"/>
    </location>
</feature>
<keyword evidence="10" id="KW-1185">Reference proteome</keyword>
<evidence type="ECO:0000256" key="4">
    <source>
        <dbReference type="ARBA" id="ARBA00022679"/>
    </source>
</evidence>
<protein>
    <submittedName>
        <fullName evidence="9">Uncharacterized protein</fullName>
    </submittedName>
</protein>
<dbReference type="Pfam" id="PF03414">
    <property type="entry name" value="Glyco_transf_6"/>
    <property type="match status" value="1"/>
</dbReference>
<dbReference type="Gene3D" id="3.90.550.10">
    <property type="entry name" value="Spore Coat Polysaccharide Biosynthesis Protein SpsA, Chain A"/>
    <property type="match status" value="1"/>
</dbReference>
<dbReference type="SUPFAM" id="SSF53448">
    <property type="entry name" value="Nucleotide-diphospho-sugar transferases"/>
    <property type="match status" value="1"/>
</dbReference>
<sequence>MDGEAELEKRIVTFNLERKRSAAVRDRIESPRNPRSTKDMGITKLHGLAILVTAGITGAIWYHYPFTPTRAQEHKASPEGDSVLKINFHETSLMVPWRQDVLVLTPWLAPIVWEGTFSRDILNAQYLQRNVVTGLVTFAVEKYVQFIEGFMRSANKYFLAGHQVNFYLFTDSPEKASHLQMAPENQLFVIPVQSDPRWQDSPRSPMDILSSSIQSQFQYEVDYLYCVDIDVQLLAHIGVEIIDSLVATISSWQVTPQHEDRAHETPPGSGAAPPEGQGHFHYTASFYGGSVDQVYRLTRACAQGEMEDREKGIEAWWHHQSHLNRYLLQHRPARLLSPEYYWDTELSSSAIQVKRMCPVHRHSSRHAGTDSGHNRDS</sequence>
<dbReference type="GO" id="GO:0005975">
    <property type="term" value="P:carbohydrate metabolic process"/>
    <property type="evidence" value="ECO:0007669"/>
    <property type="project" value="InterPro"/>
</dbReference>
<gene>
    <name evidence="9" type="ORF">HGM15179_019047</name>
</gene>
<dbReference type="AlphaFoldDB" id="A0A8K1FVH4"/>
<comment type="similarity">
    <text evidence="2">Belongs to the glycosyltransferase 6 family.</text>
</comment>
<evidence type="ECO:0000256" key="3">
    <source>
        <dbReference type="ARBA" id="ARBA00022676"/>
    </source>
</evidence>
<dbReference type="PANTHER" id="PTHR10462">
    <property type="entry name" value="GLYCOSYLTRANSFERASE-RELATED"/>
    <property type="match status" value="1"/>
</dbReference>
<dbReference type="GO" id="GO:0046872">
    <property type="term" value="F:metal ion binding"/>
    <property type="evidence" value="ECO:0007669"/>
    <property type="project" value="UniProtKB-KW"/>
</dbReference>
<evidence type="ECO:0000256" key="7">
    <source>
        <dbReference type="SAM" id="MobiDB-lite"/>
    </source>
</evidence>
<dbReference type="InterPro" id="IPR029044">
    <property type="entry name" value="Nucleotide-diphossugar_trans"/>
</dbReference>
<evidence type="ECO:0000256" key="1">
    <source>
        <dbReference type="ARBA" id="ARBA00004606"/>
    </source>
</evidence>
<keyword evidence="4" id="KW-0808">Transferase</keyword>
<keyword evidence="8" id="KW-0812">Transmembrane</keyword>
<dbReference type="GO" id="GO:0016758">
    <property type="term" value="F:hexosyltransferase activity"/>
    <property type="evidence" value="ECO:0007669"/>
    <property type="project" value="InterPro"/>
</dbReference>
<accession>A0A8K1FVH4</accession>
<proteinExistence type="inferred from homology"/>
<dbReference type="InterPro" id="IPR005076">
    <property type="entry name" value="Glyco_trans_6"/>
</dbReference>
<name>A0A8K1FVH4_9PASS</name>
<keyword evidence="6" id="KW-0479">Metal-binding</keyword>
<comment type="caution">
    <text evidence="9">The sequence shown here is derived from an EMBL/GenBank/DDBJ whole genome shotgun (WGS) entry which is preliminary data.</text>
</comment>
<feature type="binding site" evidence="5">
    <location>
        <begin position="138"/>
        <end position="140"/>
    </location>
    <ligand>
        <name>UDP-N-acetyl-alpha-D-galactosamine</name>
        <dbReference type="ChEBI" id="CHEBI:67138"/>
    </ligand>
</feature>
<dbReference type="OrthoDB" id="10013941at2759"/>
<feature type="binding site" evidence="5">
    <location>
        <position position="343"/>
    </location>
    <ligand>
        <name>an alpha-L-fucosyl-(1-&gt;2)-beta-D-galactosyl derivative</name>
        <dbReference type="ChEBI" id="CHEBI:140327"/>
    </ligand>
</feature>
<reference evidence="9" key="1">
    <citation type="submission" date="2019-04" db="EMBL/GenBank/DDBJ databases">
        <title>Genome assembly of Zosterops borbonicus 15179.</title>
        <authorList>
            <person name="Leroy T."/>
            <person name="Anselmetti Y."/>
            <person name="Tilak M.-K."/>
            <person name="Nabholz B."/>
        </authorList>
    </citation>
    <scope>NUCLEOTIDE SEQUENCE</scope>
    <source>
        <strain evidence="9">HGM_15179</strain>
        <tissue evidence="9">Muscle</tissue>
    </source>
</reference>
<keyword evidence="8" id="KW-0472">Membrane</keyword>
<evidence type="ECO:0000313" key="9">
    <source>
        <dbReference type="EMBL" id="TRZ08063.1"/>
    </source>
</evidence>
<feature type="binding site" evidence="6">
    <location>
        <position position="230"/>
    </location>
    <ligand>
        <name>Mn(2+)</name>
        <dbReference type="ChEBI" id="CHEBI:29035"/>
    </ligand>
</feature>
<keyword evidence="6" id="KW-0464">Manganese</keyword>
<evidence type="ECO:0000256" key="8">
    <source>
        <dbReference type="SAM" id="Phobius"/>
    </source>
</evidence>
<feature type="transmembrane region" description="Helical" evidence="8">
    <location>
        <begin position="45"/>
        <end position="64"/>
    </location>
</feature>
<feature type="binding site" evidence="6">
    <location>
        <position position="228"/>
    </location>
    <ligand>
        <name>Mn(2+)</name>
        <dbReference type="ChEBI" id="CHEBI:29035"/>
    </ligand>
</feature>
<comment type="subcellular location">
    <subcellularLocation>
        <location evidence="1">Membrane</location>
        <topology evidence="1">Single-pass type II membrane protein</topology>
    </subcellularLocation>
</comment>